<dbReference type="InterPro" id="IPR027417">
    <property type="entry name" value="P-loop_NTPase"/>
</dbReference>
<proteinExistence type="predicted"/>
<feature type="region of interest" description="Disordered" evidence="3">
    <location>
        <begin position="388"/>
        <end position="428"/>
    </location>
</feature>
<evidence type="ECO:0000256" key="1">
    <source>
        <dbReference type="ARBA" id="ARBA00022741"/>
    </source>
</evidence>
<dbReference type="Gene3D" id="3.40.50.300">
    <property type="entry name" value="P-loop containing nucleotide triphosphate hydrolases"/>
    <property type="match status" value="1"/>
</dbReference>
<evidence type="ECO:0000256" key="2">
    <source>
        <dbReference type="ARBA" id="ARBA00022840"/>
    </source>
</evidence>
<evidence type="ECO:0000313" key="4">
    <source>
        <dbReference type="EMBL" id="MFD0946365.1"/>
    </source>
</evidence>
<dbReference type="EMBL" id="JBHTJG010000003">
    <property type="protein sequence ID" value="MFD0946365.1"/>
    <property type="molecule type" value="Genomic_DNA"/>
</dbReference>
<dbReference type="PANTHER" id="PTHR43384">
    <property type="entry name" value="SEPTUM SITE-DETERMINING PROTEIN MIND HOMOLOG, CHLOROPLASTIC-RELATED"/>
    <property type="match status" value="1"/>
</dbReference>
<keyword evidence="5" id="KW-1185">Reference proteome</keyword>
<keyword evidence="1" id="KW-0547">Nucleotide-binding</keyword>
<organism evidence="4 5">
    <name type="scientific">Sphingomonas canadensis</name>
    <dbReference type="NCBI Taxonomy" id="1219257"/>
    <lineage>
        <taxon>Bacteria</taxon>
        <taxon>Pseudomonadati</taxon>
        <taxon>Pseudomonadota</taxon>
        <taxon>Alphaproteobacteria</taxon>
        <taxon>Sphingomonadales</taxon>
        <taxon>Sphingomonadaceae</taxon>
        <taxon>Sphingomonas</taxon>
    </lineage>
</organism>
<reference evidence="5" key="1">
    <citation type="journal article" date="2019" name="Int. J. Syst. Evol. Microbiol.">
        <title>The Global Catalogue of Microorganisms (GCM) 10K type strain sequencing project: providing services to taxonomists for standard genome sequencing and annotation.</title>
        <authorList>
            <consortium name="The Broad Institute Genomics Platform"/>
            <consortium name="The Broad Institute Genome Sequencing Center for Infectious Disease"/>
            <person name="Wu L."/>
            <person name="Ma J."/>
        </authorList>
    </citation>
    <scope>NUCLEOTIDE SEQUENCE [LARGE SCALE GENOMIC DNA]</scope>
    <source>
        <strain evidence="5">CCUG 62982</strain>
    </source>
</reference>
<dbReference type="Proteomes" id="UP001596977">
    <property type="component" value="Unassembled WGS sequence"/>
</dbReference>
<protein>
    <submittedName>
        <fullName evidence="4">Pilus assembly protein CpaE</fullName>
    </submittedName>
</protein>
<dbReference type="Gene3D" id="3.40.50.2300">
    <property type="match status" value="1"/>
</dbReference>
<dbReference type="SUPFAM" id="SSF52540">
    <property type="entry name" value="P-loop containing nucleoside triphosphate hydrolases"/>
    <property type="match status" value="1"/>
</dbReference>
<gene>
    <name evidence="4" type="ORF">ACFQ1E_08455</name>
</gene>
<dbReference type="InterPro" id="IPR011006">
    <property type="entry name" value="CheY-like_superfamily"/>
</dbReference>
<name>A0ABW3H7I6_9SPHN</name>
<sequence>MNAPFNPGRASHREPFVAFVCDETTAEALRPIAVELGWSPEKVNKGGLRNAVHTLSVSASPNVLFVDLSESGDPLNDINALAEVCEPGTVVIASGQVNDVRLYRDLVASGIQDYLLKPLNPDMLREAFTHAQMSLNAPKLADPGSDRPHCAVAVIGTRGGCGASTVATSLAWLLSDKHKRSTALLDLDVHFGTGALALDLEPGRGLTDAIENPSRIDGLFIERAMVKASDTLSVLSAEAPINSPVLTDGAAFFQLQEEIRGAFECTVVDLPRNMLVLHPHLISDVQVAVLVTELTLAAARDAIRILSWFKSNAPQTQVIVVANRVQPAAMQEISRKDFEGSIERKIDFLIPFEPRIAAQAAKLGKPLAEAGRSTKSLHPMAELAQRVTGITDSGEREEPRGKSAGAGKPGTKGGSLLGKLMVKMPGKK</sequence>
<accession>A0ABW3H7I6</accession>
<dbReference type="InterPro" id="IPR050625">
    <property type="entry name" value="ParA/MinD_ATPase"/>
</dbReference>
<evidence type="ECO:0000256" key="3">
    <source>
        <dbReference type="SAM" id="MobiDB-lite"/>
    </source>
</evidence>
<evidence type="ECO:0000313" key="5">
    <source>
        <dbReference type="Proteomes" id="UP001596977"/>
    </source>
</evidence>
<dbReference type="SUPFAM" id="SSF52172">
    <property type="entry name" value="CheY-like"/>
    <property type="match status" value="1"/>
</dbReference>
<keyword evidence="2" id="KW-0067">ATP-binding</keyword>
<feature type="compositionally biased region" description="Gly residues" evidence="3">
    <location>
        <begin position="407"/>
        <end position="416"/>
    </location>
</feature>
<comment type="caution">
    <text evidence="4">The sequence shown here is derived from an EMBL/GenBank/DDBJ whole genome shotgun (WGS) entry which is preliminary data.</text>
</comment>
<dbReference type="PANTHER" id="PTHR43384:SF6">
    <property type="entry name" value="SEPTUM SITE-DETERMINING PROTEIN MIND HOMOLOG, CHLOROPLASTIC"/>
    <property type="match status" value="1"/>
</dbReference>
<dbReference type="RefSeq" id="WP_264943734.1">
    <property type="nucleotide sequence ID" value="NZ_JAPDRA010000003.1"/>
</dbReference>